<dbReference type="GO" id="GO:0004803">
    <property type="term" value="F:transposase activity"/>
    <property type="evidence" value="ECO:0007669"/>
    <property type="project" value="InterPro"/>
</dbReference>
<organism evidence="2 3">
    <name type="scientific">Methylomarinum roseum</name>
    <dbReference type="NCBI Taxonomy" id="3067653"/>
    <lineage>
        <taxon>Bacteria</taxon>
        <taxon>Pseudomonadati</taxon>
        <taxon>Pseudomonadota</taxon>
        <taxon>Gammaproteobacteria</taxon>
        <taxon>Methylococcales</taxon>
        <taxon>Methylococcaceae</taxon>
        <taxon>Methylomarinum</taxon>
    </lineage>
</organism>
<dbReference type="Pfam" id="PF01797">
    <property type="entry name" value="Y1_Tnp"/>
    <property type="match status" value="1"/>
</dbReference>
<sequence length="178" mass="21412">MSVKKYLHNPAHLFMDDAVYFITGATYQKQRFIIADGAKKLLLECMRKAFSDYGWELHHWVILDNHYHLLGRSDKGNDLPQLIKKIHAQSGFHIKRIADISGKVWWNYWDYCLRDENDYFRHLNYLFYNPIKHGYVTDLNDYPYSSFPDIMQQQGRAFLRNQFKHYADYKTLSLDDEF</sequence>
<dbReference type="Gene3D" id="3.30.70.1290">
    <property type="entry name" value="Transposase IS200-like"/>
    <property type="match status" value="1"/>
</dbReference>
<dbReference type="SUPFAM" id="SSF143422">
    <property type="entry name" value="Transposase IS200-like"/>
    <property type="match status" value="1"/>
</dbReference>
<dbReference type="KEGG" id="mech:Q9L42_011305"/>
<dbReference type="GO" id="GO:0006313">
    <property type="term" value="P:DNA transposition"/>
    <property type="evidence" value="ECO:0007669"/>
    <property type="project" value="InterPro"/>
</dbReference>
<feature type="domain" description="Transposase IS200-like" evidence="1">
    <location>
        <begin position="15"/>
        <end position="129"/>
    </location>
</feature>
<evidence type="ECO:0000313" key="2">
    <source>
        <dbReference type="EMBL" id="XBS18964.1"/>
    </source>
</evidence>
<dbReference type="GO" id="GO:0043565">
    <property type="term" value="F:sequence-specific DNA binding"/>
    <property type="evidence" value="ECO:0007669"/>
    <property type="project" value="TreeGrafter"/>
</dbReference>
<dbReference type="InterPro" id="IPR052715">
    <property type="entry name" value="RAYT_transposase"/>
</dbReference>
<dbReference type="InterPro" id="IPR002686">
    <property type="entry name" value="Transposase_17"/>
</dbReference>
<dbReference type="RefSeq" id="WP_305908293.1">
    <property type="nucleotide sequence ID" value="NZ_CP157743.1"/>
</dbReference>
<accession>A0AAU7NPR9</accession>
<evidence type="ECO:0000259" key="1">
    <source>
        <dbReference type="SMART" id="SM01321"/>
    </source>
</evidence>
<keyword evidence="3" id="KW-1185">Reference proteome</keyword>
<dbReference type="InterPro" id="IPR036515">
    <property type="entry name" value="Transposase_17_sf"/>
</dbReference>
<reference evidence="2 3" key="1">
    <citation type="journal article" date="2024" name="Microbiology">
        <title>Methylomarinum rosea sp. nov., a novel halophilic methanotrophic bacterium from the hypersaline Lake Elton.</title>
        <authorList>
            <person name="Suleimanov R.Z."/>
            <person name="Oshkin I.Y."/>
            <person name="Danilova O.V."/>
            <person name="Suzina N.E."/>
            <person name="Dedysh S.N."/>
        </authorList>
    </citation>
    <scope>NUCLEOTIDE SEQUENCE [LARGE SCALE GENOMIC DNA]</scope>
    <source>
        <strain evidence="2 3">Ch1-1</strain>
    </source>
</reference>
<evidence type="ECO:0000313" key="3">
    <source>
        <dbReference type="Proteomes" id="UP001225378"/>
    </source>
</evidence>
<dbReference type="PANTHER" id="PTHR36966">
    <property type="entry name" value="REP-ASSOCIATED TYROSINE TRANSPOSASE"/>
    <property type="match status" value="1"/>
</dbReference>
<dbReference type="PANTHER" id="PTHR36966:SF1">
    <property type="entry name" value="REP-ASSOCIATED TYROSINE TRANSPOSASE"/>
    <property type="match status" value="1"/>
</dbReference>
<dbReference type="AlphaFoldDB" id="A0AAU7NPR9"/>
<gene>
    <name evidence="2" type="ORF">Q9L42_011305</name>
</gene>
<dbReference type="Proteomes" id="UP001225378">
    <property type="component" value="Chromosome"/>
</dbReference>
<dbReference type="NCBIfam" id="NF047646">
    <property type="entry name" value="REP_Tyr_transpos"/>
    <property type="match status" value="1"/>
</dbReference>
<proteinExistence type="predicted"/>
<dbReference type="EMBL" id="CP157743">
    <property type="protein sequence ID" value="XBS18964.1"/>
    <property type="molecule type" value="Genomic_DNA"/>
</dbReference>
<protein>
    <submittedName>
        <fullName evidence="2">Transposase</fullName>
    </submittedName>
</protein>
<name>A0AAU7NPR9_9GAMM</name>
<dbReference type="SMART" id="SM01321">
    <property type="entry name" value="Y1_Tnp"/>
    <property type="match status" value="1"/>
</dbReference>